<proteinExistence type="predicted"/>
<comment type="caution">
    <text evidence="3">The sequence shown here is derived from an EMBL/GenBank/DDBJ whole genome shotgun (WGS) entry which is preliminary data.</text>
</comment>
<name>A0A9Q0IFP2_9TELE</name>
<reference evidence="3" key="1">
    <citation type="submission" date="2022-07" db="EMBL/GenBank/DDBJ databases">
        <title>Chromosome-level genome of Muraenolepis orangiensis.</title>
        <authorList>
            <person name="Kim J."/>
        </authorList>
    </citation>
    <scope>NUCLEOTIDE SEQUENCE</scope>
    <source>
        <strain evidence="3">KU_S4_2022</strain>
        <tissue evidence="3">Muscle</tissue>
    </source>
</reference>
<organism evidence="3 4">
    <name type="scientific">Muraenolepis orangiensis</name>
    <name type="common">Patagonian moray cod</name>
    <dbReference type="NCBI Taxonomy" id="630683"/>
    <lineage>
        <taxon>Eukaryota</taxon>
        <taxon>Metazoa</taxon>
        <taxon>Chordata</taxon>
        <taxon>Craniata</taxon>
        <taxon>Vertebrata</taxon>
        <taxon>Euteleostomi</taxon>
        <taxon>Actinopterygii</taxon>
        <taxon>Neopterygii</taxon>
        <taxon>Teleostei</taxon>
        <taxon>Neoteleostei</taxon>
        <taxon>Acanthomorphata</taxon>
        <taxon>Zeiogadaria</taxon>
        <taxon>Gadariae</taxon>
        <taxon>Gadiformes</taxon>
        <taxon>Muraenolepidoidei</taxon>
        <taxon>Muraenolepididae</taxon>
        <taxon>Muraenolepis</taxon>
    </lineage>
</organism>
<feature type="region of interest" description="Disordered" evidence="2">
    <location>
        <begin position="162"/>
        <end position="191"/>
    </location>
</feature>
<dbReference type="AlphaFoldDB" id="A0A9Q0IFP2"/>
<protein>
    <submittedName>
        <fullName evidence="3">Uncharacterized protein</fullName>
    </submittedName>
</protein>
<feature type="compositionally biased region" description="Low complexity" evidence="2">
    <location>
        <begin position="162"/>
        <end position="171"/>
    </location>
</feature>
<gene>
    <name evidence="3" type="ORF">NHX12_003304</name>
</gene>
<dbReference type="EMBL" id="JANIIK010000110">
    <property type="protein sequence ID" value="KAJ3596904.1"/>
    <property type="molecule type" value="Genomic_DNA"/>
</dbReference>
<evidence type="ECO:0000313" key="3">
    <source>
        <dbReference type="EMBL" id="KAJ3596904.1"/>
    </source>
</evidence>
<feature type="region of interest" description="Disordered" evidence="2">
    <location>
        <begin position="295"/>
        <end position="366"/>
    </location>
</feature>
<dbReference type="Proteomes" id="UP001148018">
    <property type="component" value="Unassembled WGS sequence"/>
</dbReference>
<sequence>MALRATSHGDFQTLSGPAGRSPSLEDRVFKSLSMSSGHLAGGGRSGVGEEGKGTAARFGRRPVRAVRPLSALSTSGSFLQINHLQGELVRKRKECEDLKKENKYLSNEIHMERIMMRTESEMTMRNLRNLNQELQAQLKQSLYQSQQRATLCSRAAEQAEASQGEAEQSRALAEAKAACSRQDEEQAQTDRDRLGLELQRLKKEHTEVQMSLAKVEKSYFETKQKLDRVSGEKQSLLGENKTLEAEGDDLRQRLRRLTEEHGNIKDKQSKASQANIKSYFLCMTESDQRVKILKNQNGSPRNFTEGDPVYISTPEPNPENADRSPSRTMFRVSAPQQGRQPGPAHFGDLPVIGGERPDSAPPRRSRKVVEYFWIPTDDEE</sequence>
<feature type="coiled-coil region" evidence="1">
    <location>
        <begin position="81"/>
        <end position="144"/>
    </location>
</feature>
<feature type="compositionally biased region" description="Basic and acidic residues" evidence="2">
    <location>
        <begin position="181"/>
        <end position="191"/>
    </location>
</feature>
<evidence type="ECO:0000256" key="2">
    <source>
        <dbReference type="SAM" id="MobiDB-lite"/>
    </source>
</evidence>
<keyword evidence="1" id="KW-0175">Coiled coil</keyword>
<dbReference type="OrthoDB" id="8945572at2759"/>
<evidence type="ECO:0000256" key="1">
    <source>
        <dbReference type="SAM" id="Coils"/>
    </source>
</evidence>
<keyword evidence="4" id="KW-1185">Reference proteome</keyword>
<feature type="region of interest" description="Disordered" evidence="2">
    <location>
        <begin position="1"/>
        <end position="59"/>
    </location>
</feature>
<evidence type="ECO:0000313" key="4">
    <source>
        <dbReference type="Proteomes" id="UP001148018"/>
    </source>
</evidence>
<accession>A0A9Q0IFP2</accession>